<keyword evidence="2" id="KW-1185">Reference proteome</keyword>
<organism evidence="1 2">
    <name type="scientific">Acaulospora colombiana</name>
    <dbReference type="NCBI Taxonomy" id="27376"/>
    <lineage>
        <taxon>Eukaryota</taxon>
        <taxon>Fungi</taxon>
        <taxon>Fungi incertae sedis</taxon>
        <taxon>Mucoromycota</taxon>
        <taxon>Glomeromycotina</taxon>
        <taxon>Glomeromycetes</taxon>
        <taxon>Diversisporales</taxon>
        <taxon>Acaulosporaceae</taxon>
        <taxon>Acaulospora</taxon>
    </lineage>
</organism>
<dbReference type="Proteomes" id="UP000789525">
    <property type="component" value="Unassembled WGS sequence"/>
</dbReference>
<feature type="non-terminal residue" evidence="1">
    <location>
        <position position="112"/>
    </location>
</feature>
<evidence type="ECO:0000313" key="2">
    <source>
        <dbReference type="Proteomes" id="UP000789525"/>
    </source>
</evidence>
<accession>A0ACA9NQJ8</accession>
<comment type="caution">
    <text evidence="1">The sequence shown here is derived from an EMBL/GenBank/DDBJ whole genome shotgun (WGS) entry which is preliminary data.</text>
</comment>
<proteinExistence type="predicted"/>
<gene>
    <name evidence="1" type="ORF">ACOLOM_LOCUS8897</name>
</gene>
<sequence length="112" mass="12080">MAPFIRNSRNRGLAHSGRRDGLNSNDDSIIESKGIFDFDGTSYSLTMDTVDEGITLIATRNCRDQQDEASCHYPFDGLLAQSSSRNLYVGLRHSAGAVGSSADRVARPSGLA</sequence>
<evidence type="ECO:0000313" key="1">
    <source>
        <dbReference type="EMBL" id="CAG8669594.1"/>
    </source>
</evidence>
<name>A0ACA9NQJ8_9GLOM</name>
<dbReference type="EMBL" id="CAJVPT010024271">
    <property type="protein sequence ID" value="CAG8669594.1"/>
    <property type="molecule type" value="Genomic_DNA"/>
</dbReference>
<reference evidence="1" key="1">
    <citation type="submission" date="2021-06" db="EMBL/GenBank/DDBJ databases">
        <authorList>
            <person name="Kallberg Y."/>
            <person name="Tangrot J."/>
            <person name="Rosling A."/>
        </authorList>
    </citation>
    <scope>NUCLEOTIDE SEQUENCE</scope>
    <source>
        <strain evidence="1">CL356</strain>
    </source>
</reference>
<protein>
    <submittedName>
        <fullName evidence="1">14143_t:CDS:1</fullName>
    </submittedName>
</protein>